<name>A0AAJ0D7R1_9PEZI</name>
<feature type="compositionally biased region" description="Basic and acidic residues" evidence="1">
    <location>
        <begin position="158"/>
        <end position="187"/>
    </location>
</feature>
<gene>
    <name evidence="2" type="ORF">LTR09_010286</name>
</gene>
<proteinExistence type="predicted"/>
<feature type="region of interest" description="Disordered" evidence="1">
    <location>
        <begin position="104"/>
        <end position="130"/>
    </location>
</feature>
<feature type="region of interest" description="Disordered" evidence="1">
    <location>
        <begin position="158"/>
        <end position="267"/>
    </location>
</feature>
<sequence length="267" mass="30256">MQLTSGPIQVLAHAPPMVFNFDYQQMQSLPMQNQPMRQFTAGPRPGQTPAGQSMYPIGPPTNATALSTNPTTVRKRNSNARKRAGNEVQQQQLNQQSIFHAKNQLQQHMTAGRQHVRQRRQVEETEVEDDVENLRAQLREAQVQRRAAEDREAHLQAKLDRAQHNEPRSPRKEGSQEREAGFVKRESTPGWDQNDIPVFQRDNSSNLPLYSDDGEQRPRSYNPGGLPLHSSDGDLQLPSDKPRHAPLLSDDRRRASTDVSPSDRPNE</sequence>
<evidence type="ECO:0000313" key="2">
    <source>
        <dbReference type="EMBL" id="KAK3048293.1"/>
    </source>
</evidence>
<feature type="region of interest" description="Disordered" evidence="1">
    <location>
        <begin position="61"/>
        <end position="91"/>
    </location>
</feature>
<dbReference type="Proteomes" id="UP001271007">
    <property type="component" value="Unassembled WGS sequence"/>
</dbReference>
<feature type="compositionally biased region" description="Polar residues" evidence="1">
    <location>
        <begin position="61"/>
        <end position="72"/>
    </location>
</feature>
<keyword evidence="3" id="KW-1185">Reference proteome</keyword>
<organism evidence="2 3">
    <name type="scientific">Extremus antarcticus</name>
    <dbReference type="NCBI Taxonomy" id="702011"/>
    <lineage>
        <taxon>Eukaryota</taxon>
        <taxon>Fungi</taxon>
        <taxon>Dikarya</taxon>
        <taxon>Ascomycota</taxon>
        <taxon>Pezizomycotina</taxon>
        <taxon>Dothideomycetes</taxon>
        <taxon>Dothideomycetidae</taxon>
        <taxon>Mycosphaerellales</taxon>
        <taxon>Extremaceae</taxon>
        <taxon>Extremus</taxon>
    </lineage>
</organism>
<dbReference type="AlphaFoldDB" id="A0AAJ0D7R1"/>
<reference evidence="2" key="1">
    <citation type="submission" date="2023-04" db="EMBL/GenBank/DDBJ databases">
        <title>Black Yeasts Isolated from many extreme environments.</title>
        <authorList>
            <person name="Coleine C."/>
            <person name="Stajich J.E."/>
            <person name="Selbmann L."/>
        </authorList>
    </citation>
    <scope>NUCLEOTIDE SEQUENCE</scope>
    <source>
        <strain evidence="2">CCFEE 5312</strain>
    </source>
</reference>
<comment type="caution">
    <text evidence="2">The sequence shown here is derived from an EMBL/GenBank/DDBJ whole genome shotgun (WGS) entry which is preliminary data.</text>
</comment>
<evidence type="ECO:0000313" key="3">
    <source>
        <dbReference type="Proteomes" id="UP001271007"/>
    </source>
</evidence>
<feature type="compositionally biased region" description="Basic residues" evidence="1">
    <location>
        <begin position="73"/>
        <end position="83"/>
    </location>
</feature>
<dbReference type="EMBL" id="JAWDJX010000050">
    <property type="protein sequence ID" value="KAK3048293.1"/>
    <property type="molecule type" value="Genomic_DNA"/>
</dbReference>
<accession>A0AAJ0D7R1</accession>
<protein>
    <submittedName>
        <fullName evidence="2">Uncharacterized protein</fullName>
    </submittedName>
</protein>
<evidence type="ECO:0000256" key="1">
    <source>
        <dbReference type="SAM" id="MobiDB-lite"/>
    </source>
</evidence>